<proteinExistence type="inferred from homology"/>
<comment type="similarity">
    <text evidence="1">Belongs to the FAH family.</text>
</comment>
<evidence type="ECO:0000313" key="5">
    <source>
        <dbReference type="Proteomes" id="UP000509448"/>
    </source>
</evidence>
<dbReference type="GO" id="GO:0016787">
    <property type="term" value="F:hydrolase activity"/>
    <property type="evidence" value="ECO:0007669"/>
    <property type="project" value="UniProtKB-KW"/>
</dbReference>
<dbReference type="InterPro" id="IPR011234">
    <property type="entry name" value="Fumarylacetoacetase-like_C"/>
</dbReference>
<dbReference type="Pfam" id="PF01557">
    <property type="entry name" value="FAA_hydrolase"/>
    <property type="match status" value="1"/>
</dbReference>
<dbReference type="SUPFAM" id="SSF56529">
    <property type="entry name" value="FAH"/>
    <property type="match status" value="1"/>
</dbReference>
<dbReference type="GO" id="GO:0044281">
    <property type="term" value="P:small molecule metabolic process"/>
    <property type="evidence" value="ECO:0007669"/>
    <property type="project" value="UniProtKB-ARBA"/>
</dbReference>
<feature type="domain" description="Fumarylacetoacetase-like C-terminal" evidence="3">
    <location>
        <begin position="109"/>
        <end position="322"/>
    </location>
</feature>
<dbReference type="AlphaFoldDB" id="A0A4V0P1N7"/>
<dbReference type="Gene3D" id="3.90.850.10">
    <property type="entry name" value="Fumarylacetoacetase-like, C-terminal domain"/>
    <property type="match status" value="1"/>
</dbReference>
<dbReference type="Proteomes" id="UP000509448">
    <property type="component" value="Chromosome"/>
</dbReference>
<evidence type="ECO:0000256" key="2">
    <source>
        <dbReference type="ARBA" id="ARBA00022723"/>
    </source>
</evidence>
<dbReference type="InterPro" id="IPR036663">
    <property type="entry name" value="Fumarylacetoacetase_C_sf"/>
</dbReference>
<keyword evidence="5" id="KW-1185">Reference proteome</keyword>
<keyword evidence="2" id="KW-0479">Metal-binding</keyword>
<protein>
    <submittedName>
        <fullName evidence="4">Fumarylacetoacetate hydrolase family protein</fullName>
    </submittedName>
</protein>
<evidence type="ECO:0000256" key="1">
    <source>
        <dbReference type="ARBA" id="ARBA00010211"/>
    </source>
</evidence>
<keyword evidence="4" id="KW-0378">Hydrolase</keyword>
<sequence>MTYRNPYTMEDRSGLLHADQVVDLNSSYAAILYREGITEGAYRIADGLLPTSTIDVLRGGRRSLDAAREVLEFASKMIDTGKTIEGPRGERASFRAGEVKLRAPLRPGKIIHTAGNFREHAKEAQKAGWEFPIPQWISFLKNPDAVVGPEDPVIYPSYTKELDYELEMGIIIGKKCKEVTPEEAVDCIVGYTVFNDITARDIQRMEMKNGLLNLGKNMDTFAILGPCIALRDEVPDPHNLKMEFRVNGEPRQQSGTWNLSVKVPEIVSRYSVVTLYPGDMISTGTVSGVAAFREDPFKYYLKPGDVIESEIERIGVVRNTVVAGPPGRIKPPVSESQ</sequence>
<organism evidence="4 5">
    <name type="scientific">Conexivisphaera calida</name>
    <dbReference type="NCBI Taxonomy" id="1874277"/>
    <lineage>
        <taxon>Archaea</taxon>
        <taxon>Nitrososphaerota</taxon>
        <taxon>Conexivisphaeria</taxon>
        <taxon>Conexivisphaerales</taxon>
        <taxon>Conexivisphaeraceae</taxon>
        <taxon>Conexivisphaera</taxon>
    </lineage>
</organism>
<dbReference type="PANTHER" id="PTHR42796:SF4">
    <property type="entry name" value="FUMARYLACETOACETATE HYDROLASE DOMAIN-CONTAINING PROTEIN 2A"/>
    <property type="match status" value="1"/>
</dbReference>
<dbReference type="GO" id="GO:0046872">
    <property type="term" value="F:metal ion binding"/>
    <property type="evidence" value="ECO:0007669"/>
    <property type="project" value="UniProtKB-KW"/>
</dbReference>
<name>A0A4V0P1N7_9ARCH</name>
<dbReference type="EMBL" id="AP018732">
    <property type="protein sequence ID" value="BBE42360.1"/>
    <property type="molecule type" value="Genomic_DNA"/>
</dbReference>
<evidence type="ECO:0000259" key="3">
    <source>
        <dbReference type="Pfam" id="PF01557"/>
    </source>
</evidence>
<accession>A0A4V0P1N7</accession>
<dbReference type="InterPro" id="IPR051121">
    <property type="entry name" value="FAH"/>
</dbReference>
<gene>
    <name evidence="4" type="ORF">NAS2_0971</name>
</gene>
<evidence type="ECO:0000313" key="4">
    <source>
        <dbReference type="EMBL" id="BBE42360.1"/>
    </source>
</evidence>
<dbReference type="KEGG" id="ccai:NAS2_0971"/>
<reference evidence="4 5" key="1">
    <citation type="journal article" date="2019" name="ISME J.">
        <title>Isolation and characterization of a thermophilic sulfur- and iron-reducing thaumarchaeote from a terrestrial acidic hot spring.</title>
        <authorList>
            <person name="Kato S."/>
            <person name="Itoh T."/>
            <person name="Yuki M."/>
            <person name="Nagamori M."/>
            <person name="Ohnishi M."/>
            <person name="Uematsu K."/>
            <person name="Suzuki K."/>
            <person name="Takashina T."/>
            <person name="Ohkuma M."/>
        </authorList>
    </citation>
    <scope>NUCLEOTIDE SEQUENCE [LARGE SCALE GENOMIC DNA]</scope>
    <source>
        <strain evidence="4 5">NAS-02</strain>
    </source>
</reference>
<dbReference type="PANTHER" id="PTHR42796">
    <property type="entry name" value="FUMARYLACETOACETATE HYDROLASE DOMAIN-CONTAINING PROTEIN 2A-RELATED"/>
    <property type="match status" value="1"/>
</dbReference>